<reference evidence="3" key="1">
    <citation type="journal article" date="2008" name="Nat. Genet.">
        <title>The Pristionchus pacificus genome provides a unique perspective on nematode lifestyle and parasitism.</title>
        <authorList>
            <person name="Dieterich C."/>
            <person name="Clifton S.W."/>
            <person name="Schuster L.N."/>
            <person name="Chinwalla A."/>
            <person name="Delehaunty K."/>
            <person name="Dinkelacker I."/>
            <person name="Fulton L."/>
            <person name="Fulton R."/>
            <person name="Godfrey J."/>
            <person name="Minx P."/>
            <person name="Mitreva M."/>
            <person name="Roeseler W."/>
            <person name="Tian H."/>
            <person name="Witte H."/>
            <person name="Yang S.P."/>
            <person name="Wilson R.K."/>
            <person name="Sommer R.J."/>
        </authorList>
    </citation>
    <scope>NUCLEOTIDE SEQUENCE [LARGE SCALE GENOMIC DNA]</scope>
    <source>
        <strain evidence="3">PS312</strain>
    </source>
</reference>
<dbReference type="EnsemblMetazoa" id="PPA14053.1">
    <property type="protein sequence ID" value="PPA14053.1"/>
    <property type="gene ID" value="WBGene00103607"/>
</dbReference>
<name>A0A2A6CRT6_PRIPA</name>
<proteinExistence type="predicted"/>
<dbReference type="Proteomes" id="UP000005239">
    <property type="component" value="Unassembled WGS sequence"/>
</dbReference>
<evidence type="ECO:0000256" key="1">
    <source>
        <dbReference type="SAM" id="MobiDB-lite"/>
    </source>
</evidence>
<dbReference type="AlphaFoldDB" id="A0A2A6CRT6"/>
<evidence type="ECO:0000313" key="2">
    <source>
        <dbReference type="EnsemblMetazoa" id="PPA14053.1"/>
    </source>
</evidence>
<sequence length="983" mass="113349">MGDLEDDDEPMNEPIKQKGKSRINDKREDQADKISREVVDFIATAVGDPFFISVEVATIVQKAENMDDRVKIAESLFRAGVIKSIHHRDGILDFNNYLLAFEYLVPSMTISFPDYLRILCTYNFKPNGESNWDILIEQIQRTIICRLLRKARYSFNCDHWTFDEYTAIVAVVPKVFLFLIGCMKSELPNDFENKDRRILTEFETIFLEYFSSDVFFIDLLKLSDLKYETKTNRLMPTVIGDAIKQFDKKNREIVFEKSDTTLSHEWNHSIVDTTISVFVSARMNVSNREMVQDIRHAAEMVGVGQLWMWKSAVRSAIQLMCETRSSPHSSIRSFVEVFFLDRLPAMIKLEIYTLRELLQHTARDMQSALSKLPVHVWDLFQDGLERHGYVGGRIAVDRFHTTVPDCELITRSPIALRAIEGIKNDDIISILPSLFDPSCIAFNSVLAHLSIDGEIHRKTIQLADVNRLMEVPNDEVDGELRWKRFDATFCLLLHTYYTVNRMTLRRIVCGGGPNLENRNGVFYRWVTRFGRRDTTPNDKRDMENTLDEKKEERTEKAKGFIRLLNSQCPLTENDSNYSDLFDILPYLAQLLLEEAGKNTFDISTALSTLSTSPSIVYSLLMWLYCLDHSDARVSLVKNMDRVMREMHGTDNTWKFMIHSSSILVKEMMKGARTMDCVNSSPMVAAFMIKPLRYRHEVAKAEMVKKGITVASRGNCLPLWVIDLIESGNHAAKYDWVHLWVREITKLIVMDEMTEMGELLMGAAMIAPLQTCTQICQKLGDTILNDSNENDYPPRPEMAPCLFVFLSRFTAQMMMMGMWAIAHGEARIAELAEELGEEAVPKKKLRFYVDDLEDELEMTRAHKDEMFETITALFNRMLKACQKGYLRNSVSAVSLILKEIAIGPDIECSVALKKMVPHELLELLAVIDPLSVPFELYCSFVSDKDKRLEYLCKWKNWKGVEYPEMEYEDDDMRIDDDIRVGRML</sequence>
<evidence type="ECO:0000313" key="3">
    <source>
        <dbReference type="Proteomes" id="UP000005239"/>
    </source>
</evidence>
<keyword evidence="3" id="KW-1185">Reference proteome</keyword>
<organism evidence="2 3">
    <name type="scientific">Pristionchus pacificus</name>
    <name type="common">Parasitic nematode worm</name>
    <dbReference type="NCBI Taxonomy" id="54126"/>
    <lineage>
        <taxon>Eukaryota</taxon>
        <taxon>Metazoa</taxon>
        <taxon>Ecdysozoa</taxon>
        <taxon>Nematoda</taxon>
        <taxon>Chromadorea</taxon>
        <taxon>Rhabditida</taxon>
        <taxon>Rhabditina</taxon>
        <taxon>Diplogasteromorpha</taxon>
        <taxon>Diplogasteroidea</taxon>
        <taxon>Neodiplogasteridae</taxon>
        <taxon>Pristionchus</taxon>
    </lineage>
</organism>
<reference evidence="2" key="2">
    <citation type="submission" date="2022-06" db="UniProtKB">
        <authorList>
            <consortium name="EnsemblMetazoa"/>
        </authorList>
    </citation>
    <scope>IDENTIFICATION</scope>
    <source>
        <strain evidence="2">PS312</strain>
    </source>
</reference>
<accession>A0A2A6CRT6</accession>
<protein>
    <submittedName>
        <fullName evidence="2">Lin-25</fullName>
    </submittedName>
</protein>
<feature type="region of interest" description="Disordered" evidence="1">
    <location>
        <begin position="1"/>
        <end position="29"/>
    </location>
</feature>
<gene>
    <name evidence="2" type="primary">WBGene00103607</name>
</gene>
<accession>A0A8R1UC25</accession>
<feature type="compositionally biased region" description="Acidic residues" evidence="1">
    <location>
        <begin position="1"/>
        <end position="11"/>
    </location>
</feature>